<dbReference type="AlphaFoldDB" id="A0A248TIE3"/>
<organism evidence="3 4">
    <name type="scientific">Cytobacillus kochii</name>
    <dbReference type="NCBI Taxonomy" id="859143"/>
    <lineage>
        <taxon>Bacteria</taxon>
        <taxon>Bacillati</taxon>
        <taxon>Bacillota</taxon>
        <taxon>Bacilli</taxon>
        <taxon>Bacillales</taxon>
        <taxon>Bacillaceae</taxon>
        <taxon>Cytobacillus</taxon>
    </lineage>
</organism>
<proteinExistence type="predicted"/>
<evidence type="ECO:0000313" key="3">
    <source>
        <dbReference type="EMBL" id="ASV67941.1"/>
    </source>
</evidence>
<protein>
    <submittedName>
        <fullName evidence="3">Kinase</fullName>
    </submittedName>
</protein>
<feature type="domain" description="GHMP kinase N-terminal" evidence="2">
    <location>
        <begin position="79"/>
        <end position="138"/>
    </location>
</feature>
<dbReference type="InterPro" id="IPR020568">
    <property type="entry name" value="Ribosomal_Su5_D2-typ_SF"/>
</dbReference>
<gene>
    <name evidence="3" type="ORF">CKF48_11860</name>
</gene>
<dbReference type="GO" id="GO:0005524">
    <property type="term" value="F:ATP binding"/>
    <property type="evidence" value="ECO:0007669"/>
    <property type="project" value="InterPro"/>
</dbReference>
<dbReference type="InterPro" id="IPR014721">
    <property type="entry name" value="Ribsml_uS5_D2-typ_fold_subgr"/>
</dbReference>
<dbReference type="EMBL" id="CP022983">
    <property type="protein sequence ID" value="ASV67941.1"/>
    <property type="molecule type" value="Genomic_DNA"/>
</dbReference>
<reference evidence="3 4" key="1">
    <citation type="submission" date="2017-08" db="EMBL/GenBank/DDBJ databases">
        <title>Complete Genome Sequence of Bacillus kochii Oregon-R-modENCODE STRAIN BDGP4, isolated from Drosophila melanogaster gut.</title>
        <authorList>
            <person name="Wan K.H."/>
            <person name="Yu C."/>
            <person name="Park S."/>
            <person name="Hammonds A.S."/>
            <person name="Booth B.W."/>
            <person name="Celniker S.E."/>
        </authorList>
    </citation>
    <scope>NUCLEOTIDE SEQUENCE [LARGE SCALE GENOMIC DNA]</scope>
    <source>
        <strain evidence="3 4">BDGP4</strain>
    </source>
</reference>
<evidence type="ECO:0000259" key="2">
    <source>
        <dbReference type="Pfam" id="PF00288"/>
    </source>
</evidence>
<dbReference type="PIRSF" id="PIRSF033887">
    <property type="entry name" value="PduX"/>
    <property type="match status" value="1"/>
</dbReference>
<dbReference type="SUPFAM" id="SSF54211">
    <property type="entry name" value="Ribosomal protein S5 domain 2-like"/>
    <property type="match status" value="1"/>
</dbReference>
<dbReference type="RefSeq" id="WP_095371510.1">
    <property type="nucleotide sequence ID" value="NZ_CP022983.1"/>
</dbReference>
<dbReference type="Gene3D" id="3.30.230.10">
    <property type="match status" value="1"/>
</dbReference>
<keyword evidence="1 3" id="KW-0418">Kinase</keyword>
<dbReference type="Proteomes" id="UP000215137">
    <property type="component" value="Chromosome"/>
</dbReference>
<dbReference type="Pfam" id="PF00288">
    <property type="entry name" value="GHMP_kinases_N"/>
    <property type="match status" value="1"/>
</dbReference>
<name>A0A248TIE3_9BACI</name>
<keyword evidence="1 3" id="KW-0808">Transferase</keyword>
<evidence type="ECO:0000256" key="1">
    <source>
        <dbReference type="ARBA" id="ARBA00022777"/>
    </source>
</evidence>
<dbReference type="InterPro" id="IPR012363">
    <property type="entry name" value="PduX"/>
</dbReference>
<dbReference type="KEGG" id="bko:CKF48_11860"/>
<dbReference type="GO" id="GO:0016301">
    <property type="term" value="F:kinase activity"/>
    <property type="evidence" value="ECO:0007669"/>
    <property type="project" value="UniProtKB-KW"/>
</dbReference>
<accession>A0A248TIE3</accession>
<keyword evidence="4" id="KW-1185">Reference proteome</keyword>
<dbReference type="OrthoDB" id="4548147at2"/>
<dbReference type="InterPro" id="IPR006204">
    <property type="entry name" value="GHMP_kinase_N_dom"/>
</dbReference>
<sequence length="307" mass="34199">MIKEAKMVCDNEVITGVGRACGTFGEFLQGILPDNQEFLVTFPINRFSTCYFNSSPSAQELEVFPPHKKKTRQLAINILSYFNLPTGGRLEIDSELVEGKGLASSTADMVAAIRAIEDCYPIKIPIYLLEEMMRRIEPSDGIMYEGVVSYYHREVKIRGNFGSCPPLTVLAIDEGGVVDTIEFNHQIKPFDQKEKVEYERLLQQAEGAIVVGDVNLLGQVATRSTEMNQKVRPKLLIDKMKRINQEIGGVGIVTAHSGTYIGVLLSDTDPNYIDKLKKGIEKFKSFGLSAEVFHSLPSTREGGGWLW</sequence>
<evidence type="ECO:0000313" key="4">
    <source>
        <dbReference type="Proteomes" id="UP000215137"/>
    </source>
</evidence>